<dbReference type="PANTHER" id="PTHR31398:SF0">
    <property type="entry name" value="MEIOTIC NUCLEAR DIVISION PROTEIN 1 HOMOLOG"/>
    <property type="match status" value="1"/>
</dbReference>
<dbReference type="Proteomes" id="UP000039865">
    <property type="component" value="Unassembled WGS sequence"/>
</dbReference>
<keyword evidence="1" id="KW-0812">Transmembrane</keyword>
<reference evidence="2 3" key="1">
    <citation type="submission" date="2014-06" db="EMBL/GenBank/DDBJ databases">
        <authorList>
            <person name="Swart Estienne"/>
        </authorList>
    </citation>
    <scope>NUCLEOTIDE SEQUENCE [LARGE SCALE GENOMIC DNA]</scope>
    <source>
        <strain evidence="2 3">130c</strain>
    </source>
</reference>
<name>A0A077ZYI1_STYLE</name>
<dbReference type="OrthoDB" id="298603at2759"/>
<protein>
    <submittedName>
        <fullName evidence="2">Uncharacterized protein</fullName>
    </submittedName>
</protein>
<evidence type="ECO:0000313" key="2">
    <source>
        <dbReference type="EMBL" id="CDW75001.1"/>
    </source>
</evidence>
<accession>A0A077ZYI1</accession>
<dbReference type="AlphaFoldDB" id="A0A077ZYI1"/>
<dbReference type="InParanoid" id="A0A077ZYI1"/>
<dbReference type="GO" id="GO:0007131">
    <property type="term" value="P:reciprocal meiotic recombination"/>
    <property type="evidence" value="ECO:0007669"/>
    <property type="project" value="TreeGrafter"/>
</dbReference>
<proteinExistence type="predicted"/>
<evidence type="ECO:0000256" key="1">
    <source>
        <dbReference type="SAM" id="Phobius"/>
    </source>
</evidence>
<evidence type="ECO:0000313" key="3">
    <source>
        <dbReference type="Proteomes" id="UP000039865"/>
    </source>
</evidence>
<gene>
    <name evidence="2" type="primary">Contig11092.g11856</name>
    <name evidence="2" type="ORF">STYLEM_3986</name>
</gene>
<feature type="transmembrane region" description="Helical" evidence="1">
    <location>
        <begin position="39"/>
        <end position="58"/>
    </location>
</feature>
<keyword evidence="3" id="KW-1185">Reference proteome</keyword>
<keyword evidence="1" id="KW-0472">Membrane</keyword>
<sequence length="273" mass="31484">MQNKSRNFRTVLAGYIRQQDQFGHPISLRYKNNSTFKTFFGGFITILFRMGIIVFLVFEIMKVVDKKSNITNSQYRRNLVEDRRQYQIDLTNFDLAYNVFSSDPIITANIDRYVSVQLQEVYFAWSKDGASYTMDVKDLPLDKCPPGRFLGETVQTDNFGLQFNYKCPTTLNTTLQGGFATKEARYIQVLVGGCNQSILNKTKPNLKCANDSDIIKALDVLELNLLTSNQFVDVNEREGNPVKTIIKNFYATKYISIIKSNFFRKHNLLLYKS</sequence>
<dbReference type="EMBL" id="CCKQ01003862">
    <property type="protein sequence ID" value="CDW75001.1"/>
    <property type="molecule type" value="Genomic_DNA"/>
</dbReference>
<dbReference type="PANTHER" id="PTHR31398">
    <property type="entry name" value="MEIOTIC NUCLEAR DIVISION PROTEIN 1 HOMOLOG"/>
    <property type="match status" value="1"/>
</dbReference>
<keyword evidence="1" id="KW-1133">Transmembrane helix</keyword>
<organism evidence="2 3">
    <name type="scientific">Stylonychia lemnae</name>
    <name type="common">Ciliate</name>
    <dbReference type="NCBI Taxonomy" id="5949"/>
    <lineage>
        <taxon>Eukaryota</taxon>
        <taxon>Sar</taxon>
        <taxon>Alveolata</taxon>
        <taxon>Ciliophora</taxon>
        <taxon>Intramacronucleata</taxon>
        <taxon>Spirotrichea</taxon>
        <taxon>Stichotrichia</taxon>
        <taxon>Sporadotrichida</taxon>
        <taxon>Oxytrichidae</taxon>
        <taxon>Stylonychinae</taxon>
        <taxon>Stylonychia</taxon>
    </lineage>
</organism>
<dbReference type="GO" id="GO:0005634">
    <property type="term" value="C:nucleus"/>
    <property type="evidence" value="ECO:0007669"/>
    <property type="project" value="TreeGrafter"/>
</dbReference>